<sequence length="253" mass="26796">MRILILGGTAEARQTAERLAAAPELHVTLSLAGRTENPVRQPVPVRIGGFGGAEGLARHLAEQRIELLIDATHPYAARISANAAEAAKRAGVPILALRRPGWRHGEGDRWTWADDVTDAVRALGAAPRRVFLSIGRQEVGVFAAAPQHFYLIRSVDPVEPPLAVPNAHYLLARGPFAVEAEHELLALHGVDAIVSKDSGGSASYGKIAAARTLGIEVIMIRRPELPQAPSTSTVGELVAKACAHFGLVAARGV</sequence>
<dbReference type="Proteomes" id="UP001549143">
    <property type="component" value="Unassembled WGS sequence"/>
</dbReference>
<name>A0ABV2KI29_9HYPH</name>
<dbReference type="EC" id="1.3.1.54" evidence="4"/>
<gene>
    <name evidence="4" type="ORF">ABID44_001047</name>
</gene>
<dbReference type="EC" id="1.3.1.106" evidence="4"/>
<comment type="caution">
    <text evidence="4">The sequence shown here is derived from an EMBL/GenBank/DDBJ whole genome shotgun (WGS) entry which is preliminary data.</text>
</comment>
<dbReference type="InterPro" id="IPR003723">
    <property type="entry name" value="Precorrin-6x_reduct"/>
</dbReference>
<dbReference type="EMBL" id="JBEPMN010000003">
    <property type="protein sequence ID" value="MET3660732.1"/>
    <property type="molecule type" value="Genomic_DNA"/>
</dbReference>
<dbReference type="Pfam" id="PF02571">
    <property type="entry name" value="CbiJ"/>
    <property type="match status" value="1"/>
</dbReference>
<keyword evidence="5" id="KW-1185">Reference proteome</keyword>
<evidence type="ECO:0000256" key="2">
    <source>
        <dbReference type="ARBA" id="ARBA00022573"/>
    </source>
</evidence>
<organism evidence="4 5">
    <name type="scientific">Aquamicrobium ahrensii</name>
    <dbReference type="NCBI Taxonomy" id="469551"/>
    <lineage>
        <taxon>Bacteria</taxon>
        <taxon>Pseudomonadati</taxon>
        <taxon>Pseudomonadota</taxon>
        <taxon>Alphaproteobacteria</taxon>
        <taxon>Hyphomicrobiales</taxon>
        <taxon>Phyllobacteriaceae</taxon>
        <taxon>Aquamicrobium</taxon>
    </lineage>
</organism>
<dbReference type="PANTHER" id="PTHR36925:SF1">
    <property type="entry name" value="COBALT-PRECORRIN-6A REDUCTASE"/>
    <property type="match status" value="1"/>
</dbReference>
<evidence type="ECO:0000313" key="5">
    <source>
        <dbReference type="Proteomes" id="UP001549143"/>
    </source>
</evidence>
<dbReference type="NCBIfam" id="TIGR00715">
    <property type="entry name" value="precor6x_red"/>
    <property type="match status" value="1"/>
</dbReference>
<dbReference type="PROSITE" id="PS51014">
    <property type="entry name" value="COBK_CBIJ"/>
    <property type="match status" value="1"/>
</dbReference>
<evidence type="ECO:0000313" key="4">
    <source>
        <dbReference type="EMBL" id="MET3660732.1"/>
    </source>
</evidence>
<evidence type="ECO:0000256" key="3">
    <source>
        <dbReference type="ARBA" id="ARBA00023002"/>
    </source>
</evidence>
<dbReference type="NCBIfam" id="NF005968">
    <property type="entry name" value="PRK08057.1-2"/>
    <property type="match status" value="1"/>
</dbReference>
<dbReference type="RefSeq" id="WP_354150634.1">
    <property type="nucleotide sequence ID" value="NZ_JBEPMN010000003.1"/>
</dbReference>
<keyword evidence="3 4" id="KW-0560">Oxidoreductase</keyword>
<reference evidence="4 5" key="1">
    <citation type="submission" date="2024-06" db="EMBL/GenBank/DDBJ databases">
        <title>Genomic Encyclopedia of Type Strains, Phase IV (KMG-IV): sequencing the most valuable type-strain genomes for metagenomic binning, comparative biology and taxonomic classification.</title>
        <authorList>
            <person name="Goeker M."/>
        </authorList>
    </citation>
    <scope>NUCLEOTIDE SEQUENCE [LARGE SCALE GENOMIC DNA]</scope>
    <source>
        <strain evidence="4 5">DSM 19730</strain>
    </source>
</reference>
<comment type="pathway">
    <text evidence="1">Cofactor biosynthesis; adenosylcobalamin biosynthesis.</text>
</comment>
<proteinExistence type="predicted"/>
<dbReference type="GO" id="GO:0016994">
    <property type="term" value="F:precorrin-6A reductase activity"/>
    <property type="evidence" value="ECO:0007669"/>
    <property type="project" value="UniProtKB-EC"/>
</dbReference>
<dbReference type="PANTHER" id="PTHR36925">
    <property type="entry name" value="COBALT-PRECORRIN-6A REDUCTASE"/>
    <property type="match status" value="1"/>
</dbReference>
<evidence type="ECO:0000256" key="1">
    <source>
        <dbReference type="ARBA" id="ARBA00004953"/>
    </source>
</evidence>
<keyword evidence="2" id="KW-0169">Cobalamin biosynthesis</keyword>
<protein>
    <submittedName>
        <fullName evidence="4">Precorrin-6A/cobalt-precorrin-6A reductase</fullName>
        <ecNumber evidence="4">1.3.1.106</ecNumber>
        <ecNumber evidence="4">1.3.1.54</ecNumber>
    </submittedName>
</protein>
<accession>A0ABV2KI29</accession>